<dbReference type="InterPro" id="IPR013087">
    <property type="entry name" value="Znf_C2H2_type"/>
</dbReference>
<evidence type="ECO:0000256" key="6">
    <source>
        <dbReference type="SAM" id="MobiDB-lite"/>
    </source>
</evidence>
<keyword evidence="10" id="KW-1185">Reference proteome</keyword>
<dbReference type="GO" id="GO:0006897">
    <property type="term" value="P:endocytosis"/>
    <property type="evidence" value="ECO:0007669"/>
    <property type="project" value="TreeGrafter"/>
</dbReference>
<dbReference type="PROSITE" id="PS50157">
    <property type="entry name" value="ZINC_FINGER_C2H2_2"/>
    <property type="match status" value="1"/>
</dbReference>
<dbReference type="PANTHER" id="PTHR23164">
    <property type="entry name" value="EARLY ENDOSOME ANTIGEN 1"/>
    <property type="match status" value="1"/>
</dbReference>
<feature type="coiled-coil region" evidence="5">
    <location>
        <begin position="860"/>
        <end position="901"/>
    </location>
</feature>
<dbReference type="SMART" id="SM00064">
    <property type="entry name" value="FYVE"/>
    <property type="match status" value="1"/>
</dbReference>
<dbReference type="InterPro" id="IPR011011">
    <property type="entry name" value="Znf_FYVE_PHD"/>
</dbReference>
<dbReference type="GO" id="GO:0005769">
    <property type="term" value="C:early endosome"/>
    <property type="evidence" value="ECO:0007669"/>
    <property type="project" value="TreeGrafter"/>
</dbReference>
<feature type="region of interest" description="Disordered" evidence="6">
    <location>
        <begin position="8"/>
        <end position="31"/>
    </location>
</feature>
<comment type="caution">
    <text evidence="9">The sequence shown here is derived from an EMBL/GenBank/DDBJ whole genome shotgun (WGS) entry which is preliminary data.</text>
</comment>
<dbReference type="PROSITE" id="PS50178">
    <property type="entry name" value="ZF_FYVE"/>
    <property type="match status" value="1"/>
</dbReference>
<dbReference type="InterPro" id="IPR000306">
    <property type="entry name" value="Znf_FYVE"/>
</dbReference>
<dbReference type="SMART" id="SM00355">
    <property type="entry name" value="ZnF_C2H2"/>
    <property type="match status" value="1"/>
</dbReference>
<dbReference type="Gene3D" id="1.20.5.390">
    <property type="entry name" value="L1 transposable element, trimerization domain"/>
    <property type="match status" value="1"/>
</dbReference>
<name>A0A6L2Q3H0_COPFO</name>
<dbReference type="PANTHER" id="PTHR23164:SF30">
    <property type="entry name" value="EARLY ENDOSOME ANTIGEN 1"/>
    <property type="match status" value="1"/>
</dbReference>
<dbReference type="AlphaFoldDB" id="A0A6L2Q3H0"/>
<dbReference type="GO" id="GO:0005545">
    <property type="term" value="F:1-phosphatidylinositol binding"/>
    <property type="evidence" value="ECO:0007669"/>
    <property type="project" value="TreeGrafter"/>
</dbReference>
<evidence type="ECO:0000256" key="2">
    <source>
        <dbReference type="ARBA" id="ARBA00022771"/>
    </source>
</evidence>
<proteinExistence type="predicted"/>
<feature type="coiled-coil region" evidence="5">
    <location>
        <begin position="726"/>
        <end position="828"/>
    </location>
</feature>
<feature type="coiled-coil region" evidence="5">
    <location>
        <begin position="181"/>
        <end position="226"/>
    </location>
</feature>
<evidence type="ECO:0000259" key="7">
    <source>
        <dbReference type="PROSITE" id="PS50157"/>
    </source>
</evidence>
<dbReference type="Proteomes" id="UP000502823">
    <property type="component" value="Unassembled WGS sequence"/>
</dbReference>
<evidence type="ECO:0000256" key="5">
    <source>
        <dbReference type="SAM" id="Coils"/>
    </source>
</evidence>
<sequence length="966" mass="110428">MFNIKNIVNKITDRGRDSQPNSPGRGNGEDMLNKQAAEGFLCPKCMKAFPSPEELKSHYMSSHDGDGEGAILDLPATSNALSFLSLHQEVGERYKRQFAAFIVAAITDPTELKRRLIEALDNGVLLQKEKEQLEQRAAQLARDNATLKAASDEVEGTQATLRERLKLVEAQLAHRESIDDAAVLRQELVQVQRVMDELTREKERERDQLKTELKELQDLYAARELTNNSNEETHSAESQRRLDELGSMLRTRDSFITELQNNIDIYRKELNEAETKLQQELPRTQALEKELQVLRNKVTEVVEESQRKADDFLRCQNECVEVKQERDQLQKLQQNVANEINILIQQVEETKVKFEVTRKELEEREEALKSAQSCIESVNKQKDILKSELTHKSKVCEDYERSNTSLNEKIKEAEKSLLHQKEEISRMESERTELLVKIEAGEGANTAIQQLSQEKTLLSNELKKQKEYHTTYEKEMSAKLEDATTQARELEKKNEDILLKVSDYENRIGTLCTEVQESQKEVKKLTDDQNEKESALQALHSSKNQLQSEKDACERRITDLRYLLDEKSSQLTEYSEKIAAMTDNLQRIEKRSSELEIENKSLEGSLREQTTVVDHLQTDLTARELKLRDTISQVSDLCAEVEMKTANGLELKAENAKLATENSLLKENVKDKEEELQVLVVQRAALETSLFELTAGVEEDKRQIEDKWKKEVEDIKSLFECSQVMVSELEEGNKLLLDQKAELKQQIATLEGDLVEAKQNAHEKQTTLNHKLSAVTASKETTEEELAAEKHKLIELKKNNEVMKEAYEEEIENKNKELKDVCASLDDIAGEKLALEAQLAASQSEQQALLERCYASSSESENLRKTITDLRRQLEESQAALHELGRENQTLQLELEKLLGRKWTEDSDAISCSLCQKEFSLIVRKHHCRNCGQIFCNECSSKMAPIASNKKPVRVCDSCYNELGSK</sequence>
<dbReference type="SUPFAM" id="SSF57903">
    <property type="entry name" value="FYVE/PHD zinc finger"/>
    <property type="match status" value="1"/>
</dbReference>
<keyword evidence="3" id="KW-0862">Zinc</keyword>
<evidence type="ECO:0008006" key="11">
    <source>
        <dbReference type="Google" id="ProtNLM"/>
    </source>
</evidence>
<dbReference type="EMBL" id="BLKM01000900">
    <property type="protein sequence ID" value="GFG39453.1"/>
    <property type="molecule type" value="Genomic_DNA"/>
</dbReference>
<dbReference type="GO" id="GO:0008270">
    <property type="term" value="F:zinc ion binding"/>
    <property type="evidence" value="ECO:0007669"/>
    <property type="project" value="UniProtKB-KW"/>
</dbReference>
<dbReference type="InParanoid" id="A0A6L2Q3H0"/>
<keyword evidence="2 4" id="KW-0863">Zinc-finger</keyword>
<feature type="domain" description="FYVE-type" evidence="8">
    <location>
        <begin position="906"/>
        <end position="964"/>
    </location>
</feature>
<dbReference type="OrthoDB" id="8251707at2759"/>
<evidence type="ECO:0000313" key="9">
    <source>
        <dbReference type="EMBL" id="GFG39453.1"/>
    </source>
</evidence>
<feature type="coiled-coil region" evidence="5">
    <location>
        <begin position="116"/>
        <end position="150"/>
    </location>
</feature>
<dbReference type="Gene3D" id="3.30.40.10">
    <property type="entry name" value="Zinc/RING finger domain, C3HC4 (zinc finger)"/>
    <property type="match status" value="1"/>
</dbReference>
<keyword evidence="5" id="KW-0175">Coiled coil</keyword>
<organism evidence="9 10">
    <name type="scientific">Coptotermes formosanus</name>
    <name type="common">Formosan subterranean termite</name>
    <dbReference type="NCBI Taxonomy" id="36987"/>
    <lineage>
        <taxon>Eukaryota</taxon>
        <taxon>Metazoa</taxon>
        <taxon>Ecdysozoa</taxon>
        <taxon>Arthropoda</taxon>
        <taxon>Hexapoda</taxon>
        <taxon>Insecta</taxon>
        <taxon>Pterygota</taxon>
        <taxon>Neoptera</taxon>
        <taxon>Polyneoptera</taxon>
        <taxon>Dictyoptera</taxon>
        <taxon>Blattodea</taxon>
        <taxon>Blattoidea</taxon>
        <taxon>Termitoidae</taxon>
        <taxon>Rhinotermitidae</taxon>
        <taxon>Coptotermes</taxon>
    </lineage>
</organism>
<accession>A0A6L2Q3H0</accession>
<feature type="domain" description="C2H2-type" evidence="7">
    <location>
        <begin position="40"/>
        <end position="68"/>
    </location>
</feature>
<gene>
    <name evidence="9" type="ORF">Cfor_08402</name>
</gene>
<dbReference type="InterPro" id="IPR013083">
    <property type="entry name" value="Znf_RING/FYVE/PHD"/>
</dbReference>
<dbReference type="InterPro" id="IPR017455">
    <property type="entry name" value="Znf_FYVE-rel"/>
</dbReference>
<reference evidence="10" key="1">
    <citation type="submission" date="2020-01" db="EMBL/GenBank/DDBJ databases">
        <title>Draft genome sequence of the Termite Coptotermes fromosanus.</title>
        <authorList>
            <person name="Itakura S."/>
            <person name="Yosikawa Y."/>
            <person name="Umezawa K."/>
        </authorList>
    </citation>
    <scope>NUCLEOTIDE SEQUENCE [LARGE SCALE GENOMIC DNA]</scope>
</reference>
<evidence type="ECO:0000256" key="3">
    <source>
        <dbReference type="ARBA" id="ARBA00022833"/>
    </source>
</evidence>
<feature type="coiled-coil region" evidence="5">
    <location>
        <begin position="256"/>
        <end position="605"/>
    </location>
</feature>
<feature type="coiled-coil region" evidence="5">
    <location>
        <begin position="655"/>
        <end position="689"/>
    </location>
</feature>
<dbReference type="Gene3D" id="1.10.287.1490">
    <property type="match status" value="1"/>
</dbReference>
<protein>
    <recommendedName>
        <fullName evidence="11">FYVE-type domain-containing protein</fullName>
    </recommendedName>
</protein>
<dbReference type="CDD" id="cd15730">
    <property type="entry name" value="FYVE_EEA1"/>
    <property type="match status" value="1"/>
</dbReference>
<dbReference type="SUPFAM" id="SSF69979">
    <property type="entry name" value="Eea1 homodimerisation domain"/>
    <property type="match status" value="1"/>
</dbReference>
<evidence type="ECO:0000259" key="8">
    <source>
        <dbReference type="PROSITE" id="PS50178"/>
    </source>
</evidence>
<dbReference type="PROSITE" id="PS00028">
    <property type="entry name" value="ZINC_FINGER_C2H2_1"/>
    <property type="match status" value="1"/>
</dbReference>
<evidence type="ECO:0000256" key="4">
    <source>
        <dbReference type="PROSITE-ProRule" id="PRU00042"/>
    </source>
</evidence>
<dbReference type="Pfam" id="PF01363">
    <property type="entry name" value="FYVE"/>
    <property type="match status" value="1"/>
</dbReference>
<evidence type="ECO:0000256" key="1">
    <source>
        <dbReference type="ARBA" id="ARBA00022723"/>
    </source>
</evidence>
<evidence type="ECO:0000313" key="10">
    <source>
        <dbReference type="Proteomes" id="UP000502823"/>
    </source>
</evidence>
<keyword evidence="1" id="KW-0479">Metal-binding</keyword>